<dbReference type="Proteomes" id="UP000199647">
    <property type="component" value="Unassembled WGS sequence"/>
</dbReference>
<keyword evidence="9 11" id="KW-0472">Membrane</keyword>
<evidence type="ECO:0000256" key="6">
    <source>
        <dbReference type="ARBA" id="ARBA00022643"/>
    </source>
</evidence>
<dbReference type="HAMAP" id="MF_00225">
    <property type="entry name" value="DHO_dh_type2"/>
    <property type="match status" value="1"/>
</dbReference>
<evidence type="ECO:0000256" key="2">
    <source>
        <dbReference type="ARBA" id="ARBA00004370"/>
    </source>
</evidence>
<comment type="similarity">
    <text evidence="4 11">Belongs to the dihydroorotate dehydrogenase family. Type 2 subfamily.</text>
</comment>
<dbReference type="InterPro" id="IPR001295">
    <property type="entry name" value="Dihydroorotate_DH_CS"/>
</dbReference>
<dbReference type="GO" id="GO:0044205">
    <property type="term" value="P:'de novo' UMP biosynthetic process"/>
    <property type="evidence" value="ECO:0007669"/>
    <property type="project" value="UniProtKB-UniRule"/>
</dbReference>
<feature type="binding site" evidence="11">
    <location>
        <begin position="109"/>
        <end position="113"/>
    </location>
    <ligand>
        <name>substrate</name>
    </ligand>
</feature>
<feature type="binding site" evidence="11">
    <location>
        <position position="168"/>
    </location>
    <ligand>
        <name>FMN</name>
        <dbReference type="ChEBI" id="CHEBI:58210"/>
    </ligand>
</feature>
<protein>
    <recommendedName>
        <fullName evidence="11">Dihydroorotate dehydrogenase (quinone)</fullName>
        <ecNumber evidence="11">1.3.5.2</ecNumber>
    </recommendedName>
    <alternativeName>
        <fullName evidence="11">DHOdehase</fullName>
        <shortName evidence="11">DHOD</shortName>
        <shortName evidence="11">DHODase</shortName>
    </alternativeName>
    <alternativeName>
        <fullName evidence="11">Dihydroorotate oxidase</fullName>
    </alternativeName>
</protein>
<feature type="binding site" evidence="11">
    <location>
        <position position="137"/>
    </location>
    <ligand>
        <name>FMN</name>
        <dbReference type="ChEBI" id="CHEBI:58210"/>
    </ligand>
</feature>
<evidence type="ECO:0000313" key="13">
    <source>
        <dbReference type="EMBL" id="SEQ64168.1"/>
    </source>
</evidence>
<dbReference type="UniPathway" id="UPA00070">
    <property type="reaction ID" value="UER00946"/>
</dbReference>
<comment type="pathway">
    <text evidence="3 11">Pyrimidine metabolism; UMP biosynthesis via de novo pathway; orotate from (S)-dihydroorotate (quinone route): step 1/1.</text>
</comment>
<evidence type="ECO:0000256" key="7">
    <source>
        <dbReference type="ARBA" id="ARBA00022975"/>
    </source>
</evidence>
<dbReference type="InterPro" id="IPR050074">
    <property type="entry name" value="DHO_dehydrogenase"/>
</dbReference>
<comment type="subcellular location">
    <subcellularLocation>
        <location evidence="11">Cell membrane</location>
        <topology evidence="11">Peripheral membrane protein</topology>
    </subcellularLocation>
    <subcellularLocation>
        <location evidence="2">Membrane</location>
    </subcellularLocation>
</comment>
<dbReference type="Gene3D" id="3.20.20.70">
    <property type="entry name" value="Aldolase class I"/>
    <property type="match status" value="1"/>
</dbReference>
<feature type="binding site" evidence="11">
    <location>
        <begin position="242"/>
        <end position="243"/>
    </location>
    <ligand>
        <name>substrate</name>
    </ligand>
</feature>
<keyword evidence="5 11" id="KW-0285">Flavoprotein</keyword>
<dbReference type="NCBIfam" id="TIGR01036">
    <property type="entry name" value="pyrD_sub2"/>
    <property type="match status" value="1"/>
</dbReference>
<keyword evidence="8 11" id="KW-0560">Oxidoreductase</keyword>
<keyword evidence="14" id="KW-1185">Reference proteome</keyword>
<comment type="function">
    <text evidence="1 11">Catalyzes the conversion of dihydroorotate to orotate with quinone as electron acceptor.</text>
</comment>
<evidence type="ECO:0000256" key="11">
    <source>
        <dbReference type="HAMAP-Rule" id="MF_00225"/>
    </source>
</evidence>
<evidence type="ECO:0000256" key="5">
    <source>
        <dbReference type="ARBA" id="ARBA00022630"/>
    </source>
</evidence>
<dbReference type="GO" id="GO:0006207">
    <property type="term" value="P:'de novo' pyrimidine nucleobase biosynthetic process"/>
    <property type="evidence" value="ECO:0007669"/>
    <property type="project" value="UniProtKB-UniRule"/>
</dbReference>
<evidence type="ECO:0000256" key="3">
    <source>
        <dbReference type="ARBA" id="ARBA00005161"/>
    </source>
</evidence>
<evidence type="ECO:0000256" key="1">
    <source>
        <dbReference type="ARBA" id="ARBA00003125"/>
    </source>
</evidence>
<feature type="binding site" evidence="11">
    <location>
        <position position="241"/>
    </location>
    <ligand>
        <name>FMN</name>
        <dbReference type="ChEBI" id="CHEBI:58210"/>
    </ligand>
</feature>
<dbReference type="PANTHER" id="PTHR48109">
    <property type="entry name" value="DIHYDROOROTATE DEHYDROGENASE (QUINONE), MITOCHONDRIAL-RELATED"/>
    <property type="match status" value="1"/>
</dbReference>
<dbReference type="RefSeq" id="WP_092496471.1">
    <property type="nucleotide sequence ID" value="NZ_FOFG01000006.1"/>
</dbReference>
<dbReference type="InterPro" id="IPR005719">
    <property type="entry name" value="Dihydroorotate_DH_2"/>
</dbReference>
<evidence type="ECO:0000259" key="12">
    <source>
        <dbReference type="Pfam" id="PF01180"/>
    </source>
</evidence>
<proteinExistence type="inferred from homology"/>
<feature type="binding site" evidence="11">
    <location>
        <begin position="314"/>
        <end position="315"/>
    </location>
    <ligand>
        <name>FMN</name>
        <dbReference type="ChEBI" id="CHEBI:58210"/>
    </ligand>
</feature>
<feature type="binding site" evidence="11">
    <location>
        <position position="173"/>
    </location>
    <ligand>
        <name>substrate</name>
    </ligand>
</feature>
<dbReference type="NCBIfam" id="NF003645">
    <property type="entry name" value="PRK05286.1-2"/>
    <property type="match status" value="1"/>
</dbReference>
<feature type="domain" description="Dihydroorotate dehydrogenase catalytic" evidence="12">
    <location>
        <begin position="43"/>
        <end position="335"/>
    </location>
</feature>
<dbReference type="SUPFAM" id="SSF51395">
    <property type="entry name" value="FMN-linked oxidoreductases"/>
    <property type="match status" value="1"/>
</dbReference>
<dbReference type="GO" id="GO:0005737">
    <property type="term" value="C:cytoplasm"/>
    <property type="evidence" value="ECO:0007669"/>
    <property type="project" value="InterPro"/>
</dbReference>
<dbReference type="STRING" id="1855383.SAMN05216548_106111"/>
<evidence type="ECO:0000256" key="10">
    <source>
        <dbReference type="ARBA" id="ARBA00048639"/>
    </source>
</evidence>
<dbReference type="PROSITE" id="PS00911">
    <property type="entry name" value="DHODEHASE_1"/>
    <property type="match status" value="1"/>
</dbReference>
<dbReference type="EC" id="1.3.5.2" evidence="11"/>
<dbReference type="EMBL" id="FOFG01000006">
    <property type="protein sequence ID" value="SEQ64168.1"/>
    <property type="molecule type" value="Genomic_DNA"/>
</dbReference>
<keyword evidence="6 11" id="KW-0288">FMN</keyword>
<dbReference type="CDD" id="cd04738">
    <property type="entry name" value="DHOD_2_like"/>
    <property type="match status" value="1"/>
</dbReference>
<comment type="catalytic activity">
    <reaction evidence="10 11">
        <text>(S)-dihydroorotate + a quinone = orotate + a quinol</text>
        <dbReference type="Rhea" id="RHEA:30187"/>
        <dbReference type="ChEBI" id="CHEBI:24646"/>
        <dbReference type="ChEBI" id="CHEBI:30839"/>
        <dbReference type="ChEBI" id="CHEBI:30864"/>
        <dbReference type="ChEBI" id="CHEBI:132124"/>
        <dbReference type="EC" id="1.3.5.2"/>
    </reaction>
</comment>
<feature type="binding site" evidence="11">
    <location>
        <begin position="60"/>
        <end position="64"/>
    </location>
    <ligand>
        <name>FMN</name>
        <dbReference type="ChEBI" id="CHEBI:58210"/>
    </ligand>
</feature>
<evidence type="ECO:0000313" key="14">
    <source>
        <dbReference type="Proteomes" id="UP000199647"/>
    </source>
</evidence>
<feature type="binding site" evidence="11">
    <location>
        <position position="64"/>
    </location>
    <ligand>
        <name>substrate</name>
    </ligand>
</feature>
<keyword evidence="11" id="KW-1003">Cell membrane</keyword>
<dbReference type="PANTHER" id="PTHR48109:SF4">
    <property type="entry name" value="DIHYDROOROTATE DEHYDROGENASE (QUINONE), MITOCHONDRIAL"/>
    <property type="match status" value="1"/>
</dbReference>
<dbReference type="GO" id="GO:0106430">
    <property type="term" value="F:dihydroorotate dehydrogenase (quinone) activity"/>
    <property type="evidence" value="ECO:0007669"/>
    <property type="project" value="UniProtKB-EC"/>
</dbReference>
<evidence type="ECO:0000256" key="9">
    <source>
        <dbReference type="ARBA" id="ARBA00023136"/>
    </source>
</evidence>
<reference evidence="13 14" key="1">
    <citation type="submission" date="2016-10" db="EMBL/GenBank/DDBJ databases">
        <authorList>
            <person name="de Groot N.N."/>
        </authorList>
    </citation>
    <scope>NUCLEOTIDE SEQUENCE [LARGE SCALE GENOMIC DNA]</scope>
    <source>
        <strain evidence="13 14">A52C2</strain>
    </source>
</reference>
<keyword evidence="7 11" id="KW-0665">Pyrimidine biosynthesis</keyword>
<dbReference type="InterPro" id="IPR013785">
    <property type="entry name" value="Aldolase_TIM"/>
</dbReference>
<dbReference type="AlphaFoldDB" id="A0A1H9HPE7"/>
<feature type="binding site" evidence="11">
    <location>
        <position position="84"/>
    </location>
    <ligand>
        <name>FMN</name>
        <dbReference type="ChEBI" id="CHEBI:58210"/>
    </ligand>
</feature>
<sequence length="366" mass="38402">MKTPADFIARSLHALDPETAHRLTIAGLKLPQFTSAKADDPRLAVSLCGLSFANPVGLAAGFDKNGEVPAALGRLGFGAVEVGTVTPLPQPGNPRPRVFRLPADGAVINRYGFNSAGHDAMAANLREWQGGPVLGVNIGANKTSADRVADYVAGIRRFAGVADYLTVNISSPNTPGLRDLQSADSLDTLLTPVLQARDAAPPRKGGKVPVFLKIAPDMHDAQVMEIVEIVRRLGVDGLIVSNTTVARPKLADDAIAKETGGLSGRPLFQRSTAMLARVRQLAGPDLALIGAGGIDSAQTALDKIAAGADLVQLYTGLVFQGPSLVGRIKDGLVAELDRLRAGSVRAIRDSRTGHWAEVWSRISTVA</sequence>
<feature type="binding site" evidence="11">
    <location>
        <position position="293"/>
    </location>
    <ligand>
        <name>FMN</name>
        <dbReference type="ChEBI" id="CHEBI:58210"/>
    </ligand>
</feature>
<dbReference type="Pfam" id="PF01180">
    <property type="entry name" value="DHO_dh"/>
    <property type="match status" value="1"/>
</dbReference>
<feature type="binding site" evidence="11">
    <location>
        <position position="264"/>
    </location>
    <ligand>
        <name>FMN</name>
        <dbReference type="ChEBI" id="CHEBI:58210"/>
    </ligand>
</feature>
<accession>A0A1H9HPE7</accession>
<comment type="cofactor">
    <cofactor evidence="11">
        <name>FMN</name>
        <dbReference type="ChEBI" id="CHEBI:58210"/>
    </cofactor>
    <text evidence="11">Binds 1 FMN per subunit.</text>
</comment>
<dbReference type="OrthoDB" id="9802377at2"/>
<feature type="binding site" evidence="11">
    <location>
        <position position="168"/>
    </location>
    <ligand>
        <name>substrate</name>
    </ligand>
</feature>
<evidence type="ECO:0000256" key="8">
    <source>
        <dbReference type="ARBA" id="ARBA00023002"/>
    </source>
</evidence>
<organism evidence="13 14">
    <name type="scientific">Faunimonas pinastri</name>
    <dbReference type="NCBI Taxonomy" id="1855383"/>
    <lineage>
        <taxon>Bacteria</taxon>
        <taxon>Pseudomonadati</taxon>
        <taxon>Pseudomonadota</taxon>
        <taxon>Alphaproteobacteria</taxon>
        <taxon>Hyphomicrobiales</taxon>
        <taxon>Afifellaceae</taxon>
        <taxon>Faunimonas</taxon>
    </lineage>
</organism>
<name>A0A1H9HPE7_9HYPH</name>
<dbReference type="GO" id="GO:0005886">
    <property type="term" value="C:plasma membrane"/>
    <property type="evidence" value="ECO:0007669"/>
    <property type="project" value="UniProtKB-SubCell"/>
</dbReference>
<feature type="active site" description="Nucleophile" evidence="11">
    <location>
        <position position="171"/>
    </location>
</feature>
<feature type="binding site" evidence="11">
    <location>
        <position position="213"/>
    </location>
    <ligand>
        <name>FMN</name>
        <dbReference type="ChEBI" id="CHEBI:58210"/>
    </ligand>
</feature>
<evidence type="ECO:0000256" key="4">
    <source>
        <dbReference type="ARBA" id="ARBA00005359"/>
    </source>
</evidence>
<comment type="subunit">
    <text evidence="11">Monomer.</text>
</comment>
<dbReference type="PROSITE" id="PS00912">
    <property type="entry name" value="DHODEHASE_2"/>
    <property type="match status" value="1"/>
</dbReference>
<gene>
    <name evidence="11" type="primary">pyrD</name>
    <name evidence="13" type="ORF">SAMN05216548_106111</name>
</gene>
<dbReference type="InterPro" id="IPR005720">
    <property type="entry name" value="Dihydroorotate_DH_cat"/>
</dbReference>
<dbReference type="NCBIfam" id="NF003652">
    <property type="entry name" value="PRK05286.2-5"/>
    <property type="match status" value="1"/>
</dbReference>